<evidence type="ECO:0000256" key="6">
    <source>
        <dbReference type="ARBA" id="ARBA00022801"/>
    </source>
</evidence>
<evidence type="ECO:0000256" key="4">
    <source>
        <dbReference type="ARBA" id="ARBA00022692"/>
    </source>
</evidence>
<dbReference type="GO" id="GO:0005576">
    <property type="term" value="C:extracellular region"/>
    <property type="evidence" value="ECO:0007669"/>
    <property type="project" value="TreeGrafter"/>
</dbReference>
<dbReference type="Pfam" id="PF05108">
    <property type="entry name" value="T7SS_ESX1_EccB"/>
    <property type="match status" value="1"/>
</dbReference>
<dbReference type="GO" id="GO:0005886">
    <property type="term" value="C:plasma membrane"/>
    <property type="evidence" value="ECO:0007669"/>
    <property type="project" value="UniProtKB-SubCell"/>
</dbReference>
<proteinExistence type="inferred from homology"/>
<evidence type="ECO:0000256" key="1">
    <source>
        <dbReference type="ARBA" id="ARBA00004162"/>
    </source>
</evidence>
<feature type="transmembrane region" description="Helical" evidence="11">
    <location>
        <begin position="43"/>
        <end position="64"/>
    </location>
</feature>
<evidence type="ECO:0000313" key="12">
    <source>
        <dbReference type="EMBL" id="GDY29317.1"/>
    </source>
</evidence>
<dbReference type="InterPro" id="IPR042485">
    <property type="entry name" value="T7SS_EccB_R3"/>
</dbReference>
<comment type="caution">
    <text evidence="12">The sequence shown here is derived from an EMBL/GenBank/DDBJ whole genome shotgun (WGS) entry which is preliminary data.</text>
</comment>
<dbReference type="Gene3D" id="2.40.50.910">
    <property type="entry name" value="Type VII secretion system EccB, repeat 3 domain"/>
    <property type="match status" value="1"/>
</dbReference>
<dbReference type="NCBIfam" id="TIGR03919">
    <property type="entry name" value="T7SS_EccB"/>
    <property type="match status" value="1"/>
</dbReference>
<keyword evidence="8 11" id="KW-1133">Transmembrane helix</keyword>
<dbReference type="PANTHER" id="PTHR40765:SF2">
    <property type="entry name" value="ESX-2 SECRETION SYSTEM ATPASE ECCB2"/>
    <property type="match status" value="1"/>
</dbReference>
<evidence type="ECO:0000256" key="7">
    <source>
        <dbReference type="ARBA" id="ARBA00022840"/>
    </source>
</evidence>
<feature type="region of interest" description="Disordered" evidence="10">
    <location>
        <begin position="111"/>
        <end position="134"/>
    </location>
</feature>
<keyword evidence="13" id="KW-1185">Reference proteome</keyword>
<reference evidence="13" key="1">
    <citation type="submission" date="2019-04" db="EMBL/GenBank/DDBJ databases">
        <title>Draft genome sequence of Pseudonocardiaceae bacterium SL3-2-4.</title>
        <authorList>
            <person name="Ningsih F."/>
            <person name="Yokota A."/>
            <person name="Sakai Y."/>
            <person name="Nanatani K."/>
            <person name="Yabe S."/>
            <person name="Oetari A."/>
            <person name="Sjamsuridzal W."/>
        </authorList>
    </citation>
    <scope>NUCLEOTIDE SEQUENCE [LARGE SCALE GENOMIC DNA]</scope>
    <source>
        <strain evidence="13">SL3-2-4</strain>
    </source>
</reference>
<keyword evidence="5" id="KW-0547">Nucleotide-binding</keyword>
<dbReference type="InterPro" id="IPR007795">
    <property type="entry name" value="T7SS_EccB"/>
</dbReference>
<comment type="similarity">
    <text evidence="2">Belongs to the EccB family.</text>
</comment>
<dbReference type="GO" id="GO:0016787">
    <property type="term" value="F:hydrolase activity"/>
    <property type="evidence" value="ECO:0007669"/>
    <property type="project" value="UniProtKB-KW"/>
</dbReference>
<protein>
    <submittedName>
        <fullName evidence="12">Type VII secretion protein EccB</fullName>
    </submittedName>
</protein>
<evidence type="ECO:0000256" key="3">
    <source>
        <dbReference type="ARBA" id="ARBA00022475"/>
    </source>
</evidence>
<dbReference type="Gene3D" id="3.30.2390.20">
    <property type="entry name" value="Type VII secretion system EccB, repeat 1 domain"/>
    <property type="match status" value="1"/>
</dbReference>
<keyword evidence="4 11" id="KW-0812">Transmembrane</keyword>
<dbReference type="PANTHER" id="PTHR40765">
    <property type="entry name" value="ESX-2 SECRETION SYSTEM ATPASE ECCB2"/>
    <property type="match status" value="1"/>
</dbReference>
<dbReference type="InterPro" id="IPR044857">
    <property type="entry name" value="T7SS_EccB_R1"/>
</dbReference>
<dbReference type="GO" id="GO:0005524">
    <property type="term" value="F:ATP binding"/>
    <property type="evidence" value="ECO:0007669"/>
    <property type="project" value="UniProtKB-KW"/>
</dbReference>
<evidence type="ECO:0000256" key="10">
    <source>
        <dbReference type="SAM" id="MobiDB-lite"/>
    </source>
</evidence>
<keyword evidence="3" id="KW-1003">Cell membrane</keyword>
<dbReference type="Proteomes" id="UP000298860">
    <property type="component" value="Unassembled WGS sequence"/>
</dbReference>
<comment type="subcellular location">
    <subcellularLocation>
        <location evidence="1">Cell membrane</location>
        <topology evidence="1">Single-pass membrane protein</topology>
    </subcellularLocation>
</comment>
<keyword evidence="7" id="KW-0067">ATP-binding</keyword>
<evidence type="ECO:0000313" key="13">
    <source>
        <dbReference type="Proteomes" id="UP000298860"/>
    </source>
</evidence>
<evidence type="ECO:0000256" key="11">
    <source>
        <dbReference type="SAM" id="Phobius"/>
    </source>
</evidence>
<keyword evidence="9 11" id="KW-0472">Membrane</keyword>
<feature type="compositionally biased region" description="Low complexity" evidence="10">
    <location>
        <begin position="111"/>
        <end position="124"/>
    </location>
</feature>
<dbReference type="AlphaFoldDB" id="A0A4D4J5Q5"/>
<keyword evidence="6" id="KW-0378">Hydrolase</keyword>
<name>A0A4D4J5Q5_9PSEU</name>
<evidence type="ECO:0000256" key="2">
    <source>
        <dbReference type="ARBA" id="ARBA00008149"/>
    </source>
</evidence>
<gene>
    <name evidence="12" type="ORF">GTS_09500</name>
</gene>
<dbReference type="EMBL" id="BJFL01000003">
    <property type="protein sequence ID" value="GDY29317.1"/>
    <property type="molecule type" value="Genomic_DNA"/>
</dbReference>
<organism evidence="12 13">
    <name type="scientific">Gandjariella thermophila</name>
    <dbReference type="NCBI Taxonomy" id="1931992"/>
    <lineage>
        <taxon>Bacteria</taxon>
        <taxon>Bacillati</taxon>
        <taxon>Actinomycetota</taxon>
        <taxon>Actinomycetes</taxon>
        <taxon>Pseudonocardiales</taxon>
        <taxon>Pseudonocardiaceae</taxon>
        <taxon>Gandjariella</taxon>
    </lineage>
</organism>
<evidence type="ECO:0000256" key="5">
    <source>
        <dbReference type="ARBA" id="ARBA00022741"/>
    </source>
</evidence>
<accession>A0A4D4J5Q5</accession>
<dbReference type="RefSeq" id="WP_192909386.1">
    <property type="nucleotide sequence ID" value="NZ_BJFL01000003.1"/>
</dbReference>
<evidence type="ECO:0000256" key="8">
    <source>
        <dbReference type="ARBA" id="ARBA00022989"/>
    </source>
</evidence>
<sequence length="534" mass="55668">MPSTPTTKSQVQAYRFVLRRMQSALVRKDAVMLHDPMRTHTRAITVGVIVSCLGLVGFVVFGLFKPSPSAPSQGIVISKESGAVYVATSNPRQLVPVLNLASARLMLMQESSSSGSNAPAPSEGGPAGGPPTVVDDSALQGIPRGRLAGIPGAPLLLPEKQEQRTSPNWAVCDQLDVQGSQPDAGSRANVQTTVLGGVADMHGLHPLGPRDAVLAAAPDGQTYLVYPTPPGSKIGASAVRARVDLSDTAVAANFNLRDAKPRRMTAAELNAIPEVRRLAVPNVDGEGAQPKGYDVGIAAKIGTVVQAQVAGEDPHYYLVLKDGLQQVSPAVAQLFQAENAPNQQVIPSITARQEATAPRTQNPLPVGDFPAERPNVISASDAPVSCLSWSLKDGDEHTEVLLGSQVPVPQGMQPVQLNQPGAGGELVKWFYLPPGHAAMVRSVSSKADFASGPLTLVADTGVRFGIPDVATATALGVNTNNGNFDPAPDAILRLLPAGPSLNHNDALRTFDTVPVDNRAGTWPTPTSTRSAGGS</sequence>
<evidence type="ECO:0000256" key="9">
    <source>
        <dbReference type="ARBA" id="ARBA00023136"/>
    </source>
</evidence>